<evidence type="ECO:0000313" key="1">
    <source>
        <dbReference type="EMBL" id="RID85037.1"/>
    </source>
</evidence>
<organism evidence="1 2">
    <name type="scientific">Mesobacillus zeae</name>
    <dbReference type="NCBI Taxonomy" id="1917180"/>
    <lineage>
        <taxon>Bacteria</taxon>
        <taxon>Bacillati</taxon>
        <taxon>Bacillota</taxon>
        <taxon>Bacilli</taxon>
        <taxon>Bacillales</taxon>
        <taxon>Bacillaceae</taxon>
        <taxon>Mesobacillus</taxon>
    </lineage>
</organism>
<dbReference type="EMBL" id="QWVT01000017">
    <property type="protein sequence ID" value="RID85037.1"/>
    <property type="molecule type" value="Genomic_DNA"/>
</dbReference>
<protein>
    <submittedName>
        <fullName evidence="1">Uncharacterized protein</fullName>
    </submittedName>
</protein>
<reference evidence="1 2" key="1">
    <citation type="submission" date="2018-08" db="EMBL/GenBank/DDBJ databases">
        <title>Bacillus jemisoniae sp. nov., Bacillus chryseoplanitiae sp. nov., Bacillus resnikiae sp. nov., and Bacillus frankliniae sp. nov., isolated from Viking spacecraft and associated surfaces.</title>
        <authorList>
            <person name="Seuylemezian A."/>
            <person name="Vaishampayan P."/>
        </authorList>
    </citation>
    <scope>NUCLEOTIDE SEQUENCE [LARGE SCALE GENOMIC DNA]</scope>
    <source>
        <strain evidence="1 2">JJ-247</strain>
    </source>
</reference>
<accession>A0A398B5E0</accession>
<proteinExistence type="predicted"/>
<name>A0A398B5E0_9BACI</name>
<dbReference type="Proteomes" id="UP000265816">
    <property type="component" value="Unassembled WGS sequence"/>
</dbReference>
<keyword evidence="2" id="KW-1185">Reference proteome</keyword>
<gene>
    <name evidence="1" type="ORF">D1970_10750</name>
</gene>
<comment type="caution">
    <text evidence="1">The sequence shown here is derived from an EMBL/GenBank/DDBJ whole genome shotgun (WGS) entry which is preliminary data.</text>
</comment>
<evidence type="ECO:0000313" key="2">
    <source>
        <dbReference type="Proteomes" id="UP000265816"/>
    </source>
</evidence>
<sequence length="506" mass="59978">MKKAFLYEESKKIDIIKKDMRSKTGGVWMVEIKVEISHSAKILLTNEKIRTLLIYSENAKQYEFLNSFAINFQKAKSEEVNKEISDWSSEQVLLTNDLLDRIVNSCRDEWKGSTHPFDTILEEEKRVPCDLCGYPRLKELFYIENKLNQKKLIVGSKCIEEFPNIEYPGRKGIKQIKKEMSEQSKLKEITLAIPGIEREIEQWDKELHKFDILIPLEIEQRYLEIGEFTRELFQKYLAGKVSKQAIEDIKHAKQKKEIILNEMKIYSAKNKDSIFVATNKIIRWLEKQNKLGVIKKLKITGFIDENTIQEITEPNFIEHVSRIFAKKINYIGKLDFHKEENEFMLSLNNFDIKLYFGVARFMEYFGATLLEVKPKISFTEINIFKIGKIRNRNCKNNTLIQMARLLNGFEVEISFNDYGGRYDYLEQNVIDLYDKRVNKVLEEDLNWFINQFKPYAFVIDQERLRKEVLNFVNSHPNKRSMLTKDELRDIRLSRFKDNSKEEEETD</sequence>
<dbReference type="AlphaFoldDB" id="A0A398B5E0"/>